<keyword evidence="5" id="KW-1185">Reference proteome</keyword>
<evidence type="ECO:0000256" key="1">
    <source>
        <dbReference type="SAM" id="MobiDB-lite"/>
    </source>
</evidence>
<reference evidence="3" key="1">
    <citation type="journal article" date="2015" name="Genome Announc.">
        <title>Complete Genome Sequence of Yersinia ruckeri Strain CSF007-82, Etiologic Agent of Red Mouth Disease in Salmonid Fish.</title>
        <authorList>
            <person name="Nelson M.C."/>
            <person name="LaPatra S.E."/>
            <person name="Welch T.J."/>
            <person name="Graf J."/>
        </authorList>
    </citation>
    <scope>NUCLEOTIDE SEQUENCE</scope>
    <source>
        <strain evidence="3">CSF007-82</strain>
    </source>
</reference>
<feature type="domain" description="DUF4224" evidence="2">
    <location>
        <begin position="9"/>
        <end position="52"/>
    </location>
</feature>
<sequence>MAHHEATDIISAEDLIKLTGYRIPTKQCEALRQAGIFFITRRDGRPQTTWGHFQDPVSHRHKELTDKSIEPNFGALD</sequence>
<protein>
    <recommendedName>
        <fullName evidence="2">DUF4224 domain-containing protein</fullName>
    </recommendedName>
</protein>
<dbReference type="Proteomes" id="UP000255169">
    <property type="component" value="Unassembled WGS sequence"/>
</dbReference>
<reference evidence="4 5" key="2">
    <citation type="submission" date="2018-06" db="EMBL/GenBank/DDBJ databases">
        <authorList>
            <consortium name="Pathogen Informatics"/>
            <person name="Doyle S."/>
        </authorList>
    </citation>
    <scope>NUCLEOTIDE SEQUENCE [LARGE SCALE GENOMIC DNA]</scope>
    <source>
        <strain evidence="4 5">NCTC10476</strain>
    </source>
</reference>
<dbReference type="EMBL" id="UHJG01000002">
    <property type="protein sequence ID" value="SUQ37400.1"/>
    <property type="molecule type" value="Genomic_DNA"/>
</dbReference>
<organism evidence="3">
    <name type="scientific">Yersinia ruckeri</name>
    <dbReference type="NCBI Taxonomy" id="29486"/>
    <lineage>
        <taxon>Bacteria</taxon>
        <taxon>Pseudomonadati</taxon>
        <taxon>Pseudomonadota</taxon>
        <taxon>Gammaproteobacteria</taxon>
        <taxon>Enterobacterales</taxon>
        <taxon>Yersiniaceae</taxon>
        <taxon>Yersinia</taxon>
    </lineage>
</organism>
<evidence type="ECO:0000313" key="5">
    <source>
        <dbReference type="Proteomes" id="UP000255169"/>
    </source>
</evidence>
<proteinExistence type="predicted"/>
<dbReference type="RefSeq" id="WP_040154985.1">
    <property type="nucleotide sequence ID" value="NZ_CCYO01000017.1"/>
</dbReference>
<accession>A0A0A8VEC7</accession>
<feature type="region of interest" description="Disordered" evidence="1">
    <location>
        <begin position="46"/>
        <end position="77"/>
    </location>
</feature>
<name>A0A0A8VEC7_YERRU</name>
<dbReference type="EMBL" id="LN681231">
    <property type="protein sequence ID" value="CEK27940.1"/>
    <property type="molecule type" value="Genomic_DNA"/>
</dbReference>
<gene>
    <name evidence="3" type="ORF">CSF007_10950</name>
    <name evidence="4" type="ORF">NCTC10476_03524</name>
</gene>
<dbReference type="Pfam" id="PF13986">
    <property type="entry name" value="DUF4224"/>
    <property type="match status" value="1"/>
</dbReference>
<evidence type="ECO:0000313" key="3">
    <source>
        <dbReference type="EMBL" id="CEK27940.1"/>
    </source>
</evidence>
<evidence type="ECO:0000259" key="2">
    <source>
        <dbReference type="Pfam" id="PF13986"/>
    </source>
</evidence>
<evidence type="ECO:0000313" key="4">
    <source>
        <dbReference type="EMBL" id="SUQ37400.1"/>
    </source>
</evidence>
<dbReference type="OrthoDB" id="6059012at2"/>
<dbReference type="GeneID" id="66879865"/>
<dbReference type="AlphaFoldDB" id="A0A0A8VEC7"/>
<dbReference type="InterPro" id="IPR025319">
    <property type="entry name" value="DUF4224"/>
</dbReference>